<feature type="domain" description="SAM" evidence="13">
    <location>
        <begin position="1225"/>
        <end position="1286"/>
    </location>
</feature>
<evidence type="ECO:0000256" key="9">
    <source>
        <dbReference type="ARBA" id="ARBA00022999"/>
    </source>
</evidence>
<dbReference type="GO" id="GO:0005856">
    <property type="term" value="C:cytoskeleton"/>
    <property type="evidence" value="ECO:0007669"/>
    <property type="project" value="UniProtKB-SubCell"/>
</dbReference>
<dbReference type="PROSITE" id="PS50105">
    <property type="entry name" value="SAM_DOMAIN"/>
    <property type="match status" value="2"/>
</dbReference>
<dbReference type="Gene3D" id="1.10.150.50">
    <property type="entry name" value="Transcription Factor, Ets-1"/>
    <property type="match status" value="2"/>
</dbReference>
<keyword evidence="8" id="KW-0391">Immunity</keyword>
<feature type="region of interest" description="Disordered" evidence="12">
    <location>
        <begin position="935"/>
        <end position="1004"/>
    </location>
</feature>
<dbReference type="InterPro" id="IPR001660">
    <property type="entry name" value="SAM"/>
</dbReference>
<dbReference type="Proteomes" id="UP000828390">
    <property type="component" value="Unassembled WGS sequence"/>
</dbReference>
<proteinExistence type="inferred from homology"/>
<comment type="subcellular location">
    <subcellularLocation>
        <location evidence="2">Cytoplasm</location>
        <location evidence="2">Cytoskeleton</location>
    </subcellularLocation>
    <subcellularLocation>
        <location evidence="1">Membrane</location>
        <topology evidence="1">Peripheral membrane protein</topology>
    </subcellularLocation>
</comment>
<dbReference type="InterPro" id="IPR057509">
    <property type="entry name" value="C2_SHIP1-2_2nd"/>
</dbReference>
<dbReference type="SMART" id="SM00128">
    <property type="entry name" value="IPPc"/>
    <property type="match status" value="1"/>
</dbReference>
<dbReference type="Pfam" id="PF24150">
    <property type="entry name" value="C2_SHIP1-2_first"/>
    <property type="match status" value="1"/>
</dbReference>
<organism evidence="14 15">
    <name type="scientific">Dreissena polymorpha</name>
    <name type="common">Zebra mussel</name>
    <name type="synonym">Mytilus polymorpha</name>
    <dbReference type="NCBI Taxonomy" id="45954"/>
    <lineage>
        <taxon>Eukaryota</taxon>
        <taxon>Metazoa</taxon>
        <taxon>Spiralia</taxon>
        <taxon>Lophotrochozoa</taxon>
        <taxon>Mollusca</taxon>
        <taxon>Bivalvia</taxon>
        <taxon>Autobranchia</taxon>
        <taxon>Heteroconchia</taxon>
        <taxon>Euheterodonta</taxon>
        <taxon>Imparidentia</taxon>
        <taxon>Neoheterodontei</taxon>
        <taxon>Myida</taxon>
        <taxon>Dreissenoidea</taxon>
        <taxon>Dreissenidae</taxon>
        <taxon>Dreissena</taxon>
    </lineage>
</organism>
<dbReference type="GO" id="GO:0002376">
    <property type="term" value="P:immune system process"/>
    <property type="evidence" value="ECO:0007669"/>
    <property type="project" value="UniProtKB-KW"/>
</dbReference>
<evidence type="ECO:0000256" key="7">
    <source>
        <dbReference type="ARBA" id="ARBA00022801"/>
    </source>
</evidence>
<evidence type="ECO:0000256" key="5">
    <source>
        <dbReference type="ARBA" id="ARBA00022490"/>
    </source>
</evidence>
<keyword evidence="10" id="KW-0472">Membrane</keyword>
<dbReference type="GO" id="GO:0016020">
    <property type="term" value="C:membrane"/>
    <property type="evidence" value="ECO:0007669"/>
    <property type="project" value="UniProtKB-SubCell"/>
</dbReference>
<dbReference type="PANTHER" id="PTHR46051">
    <property type="entry name" value="SH2 DOMAIN-CONTAINING PROTEIN"/>
    <property type="match status" value="1"/>
</dbReference>
<evidence type="ECO:0000256" key="12">
    <source>
        <dbReference type="SAM" id="MobiDB-lite"/>
    </source>
</evidence>
<dbReference type="GO" id="GO:0050776">
    <property type="term" value="P:regulation of immune response"/>
    <property type="evidence" value="ECO:0007669"/>
    <property type="project" value="TreeGrafter"/>
</dbReference>
<dbReference type="SUPFAM" id="SSF56219">
    <property type="entry name" value="DNase I-like"/>
    <property type="match status" value="1"/>
</dbReference>
<comment type="caution">
    <text evidence="14">The sequence shown here is derived from an EMBL/GenBank/DDBJ whole genome shotgun (WGS) entry which is preliminary data.</text>
</comment>
<evidence type="ECO:0000256" key="1">
    <source>
        <dbReference type="ARBA" id="ARBA00004170"/>
    </source>
</evidence>
<dbReference type="InterPro" id="IPR057510">
    <property type="entry name" value="C2_SHIP1-2_first"/>
</dbReference>
<feature type="compositionally biased region" description="Basic and acidic residues" evidence="12">
    <location>
        <begin position="99"/>
        <end position="108"/>
    </location>
</feature>
<keyword evidence="11" id="KW-0206">Cytoskeleton</keyword>
<feature type="region of interest" description="Disordered" evidence="12">
    <location>
        <begin position="870"/>
        <end position="920"/>
    </location>
</feature>
<dbReference type="EC" id="3.1.3.86" evidence="4"/>
<evidence type="ECO:0000256" key="2">
    <source>
        <dbReference type="ARBA" id="ARBA00004245"/>
    </source>
</evidence>
<reference evidence="14" key="2">
    <citation type="submission" date="2020-11" db="EMBL/GenBank/DDBJ databases">
        <authorList>
            <person name="McCartney M.A."/>
            <person name="Auch B."/>
            <person name="Kono T."/>
            <person name="Mallez S."/>
            <person name="Becker A."/>
            <person name="Gohl D.M."/>
            <person name="Silverstein K.A.T."/>
            <person name="Koren S."/>
            <person name="Bechman K.B."/>
            <person name="Herman A."/>
            <person name="Abrahante J.E."/>
            <person name="Garbe J."/>
        </authorList>
    </citation>
    <scope>NUCLEOTIDE SEQUENCE</scope>
    <source>
        <strain evidence="14">Duluth1</strain>
        <tissue evidence="14">Whole animal</tissue>
    </source>
</reference>
<evidence type="ECO:0000256" key="6">
    <source>
        <dbReference type="ARBA" id="ARBA00022553"/>
    </source>
</evidence>
<dbReference type="SUPFAM" id="SSF47769">
    <property type="entry name" value="SAM/Pointed domain"/>
    <property type="match status" value="2"/>
</dbReference>
<evidence type="ECO:0000313" key="14">
    <source>
        <dbReference type="EMBL" id="KAH3804632.1"/>
    </source>
</evidence>
<dbReference type="GO" id="GO:0034485">
    <property type="term" value="F:phosphatidylinositol-3,4,5-trisphosphate 5-phosphatase activity"/>
    <property type="evidence" value="ECO:0007669"/>
    <property type="project" value="UniProtKB-EC"/>
</dbReference>
<dbReference type="InterPro" id="IPR013761">
    <property type="entry name" value="SAM/pointed_sf"/>
</dbReference>
<dbReference type="Pfam" id="PF22669">
    <property type="entry name" value="Exo_endo_phos2"/>
    <property type="match status" value="1"/>
</dbReference>
<keyword evidence="5" id="KW-0963">Cytoplasm</keyword>
<reference evidence="14" key="1">
    <citation type="journal article" date="2019" name="bioRxiv">
        <title>The Genome of the Zebra Mussel, Dreissena polymorpha: A Resource for Invasive Species Research.</title>
        <authorList>
            <person name="McCartney M.A."/>
            <person name="Auch B."/>
            <person name="Kono T."/>
            <person name="Mallez S."/>
            <person name="Zhang Y."/>
            <person name="Obille A."/>
            <person name="Becker A."/>
            <person name="Abrahante J.E."/>
            <person name="Garbe J."/>
            <person name="Badalamenti J.P."/>
            <person name="Herman A."/>
            <person name="Mangelson H."/>
            <person name="Liachko I."/>
            <person name="Sullivan S."/>
            <person name="Sone E.D."/>
            <person name="Koren S."/>
            <person name="Silverstein K.A.T."/>
            <person name="Beckman K.B."/>
            <person name="Gohl D.M."/>
        </authorList>
    </citation>
    <scope>NUCLEOTIDE SEQUENCE</scope>
    <source>
        <strain evidence="14">Duluth1</strain>
        <tissue evidence="14">Whole animal</tissue>
    </source>
</reference>
<dbReference type="GO" id="GO:0009966">
    <property type="term" value="P:regulation of signal transduction"/>
    <property type="evidence" value="ECO:0007669"/>
    <property type="project" value="TreeGrafter"/>
</dbReference>
<feature type="compositionally biased region" description="Acidic residues" evidence="12">
    <location>
        <begin position="68"/>
        <end position="87"/>
    </location>
</feature>
<feature type="region of interest" description="Disordered" evidence="12">
    <location>
        <begin position="55"/>
        <end position="108"/>
    </location>
</feature>
<evidence type="ECO:0000256" key="11">
    <source>
        <dbReference type="ARBA" id="ARBA00023212"/>
    </source>
</evidence>
<evidence type="ECO:0000256" key="4">
    <source>
        <dbReference type="ARBA" id="ARBA00012981"/>
    </source>
</evidence>
<evidence type="ECO:0000259" key="13">
    <source>
        <dbReference type="PROSITE" id="PS50105"/>
    </source>
</evidence>
<keyword evidence="6" id="KW-0597">Phosphoprotein</keyword>
<evidence type="ECO:0000256" key="8">
    <source>
        <dbReference type="ARBA" id="ARBA00022859"/>
    </source>
</evidence>
<dbReference type="Pfam" id="PF07647">
    <property type="entry name" value="SAM_2"/>
    <property type="match status" value="2"/>
</dbReference>
<sequence length="1287" mass="145759">MQSKVHQYRVLPGPDCKLHVQSEGGTIQRGYNDLTELIADYIKKKENNGLICALVHPVPPDGSSEDVTLSDDEDDEEDEEDEDEDFVEMPPLRSPPPGQKERKSNGHADHDKLDLQKRFTQLDLSQCEAKFKQALKDYIDHGVSKDSASLNAGDSELHEFTKLLESTADGLRRELDKFMRNIDTLHELLRVGDRKHSTLDSKQKLTGSGLPSLLEQMSRVRTKVLNIQTEAQETIQLTTIPSEYEFLDCHVSDKEFVGGIVAGPFLKSKYRPYIPQSKFEVKKIKHGGKAMSKITLNVDLQTGKYSVLKLAGKENLEHSSFDHDRILHLIKSTKHKCNLDLILDGKKKQTYSFADPHARENFCLQIRQMKNMHSTEAEIDQISLFVGTWNMGDASINQSLSTWLKCTGSGASRDRVLGVIPHDVYVVGTQESSTTEKDWVSQLKAGLKACVLVDMELVEVCSLWGIRLAILCKPEHKAHITRVQRSSVRTGIANALGNKGAVAISFYFNGTSFCFINTHLTSGDERCNRRNQNFRDIVKNLTLNLGQKHLSLFDITSQFQHVFWLGDLNYRIEEDIKMILRKVHEKDIGFLMERDQLRKQQKHKTAFSGFQEAEVTFLPTYRLERNVPGNKYAWKKVKTTGVRINAPSYCDRVLWKSYPGTFVENVAYGCSDAILSSDHRPVFSSFNVGISSEFIQTRQSLSEMAPVTIVFNTVEAQVKTCCKQYFQLTFHSSCLPDIFRSQSNTSFKENKIGFFTVPVWLKNNLPEMRPIFADQSYLEDQHILIAVIAKDADNESYGECVVSLRGMFSEEPKDFECLLHHQGEEVGKISGKFHVRSVGKQTNTRTMHRNYSLIAFDTEYQYQDPEMFVSDHPMHRSSAPPQTQKKPGPSSVQPAHGFKSRAALRQTVSDTIDSRSTDPHRDMARSLVDQRHIHAHPGSGVEGQPPPLVRRNTPLMGHGGLSAGAQRPLRQTSAPGGQKFGPPLPPKHRTASVDQHPGARHDTRHAPTTLDEWLAGLNLSCYTDKFLLNGWDSLLYLTELKQEDLRNIGIDVPEHQKVILSSVKDLNQSPDDSTYCNRHYENTHEQEPDVGIGTCGRLLTNASDIGDVLHGEVIGQFSPSHFDEGDDITEENEYAEPEENEYHVPELIIKHPDIVDSQFGSLNPETKNVYNVLGDHELEIIKQRHEIYESYAPKHVYSCLEDKGFEEAYTTRRISDPIVQSCEKKTLGEWLDALSLGFYLRTLEDNGWVNLLVLRELTESDLDNMNIRDRKHKNKILTAINHLKSNN</sequence>
<dbReference type="GO" id="GO:0046856">
    <property type="term" value="P:phosphatidylinositol dephosphorylation"/>
    <property type="evidence" value="ECO:0007669"/>
    <property type="project" value="InterPro"/>
</dbReference>
<evidence type="ECO:0000256" key="3">
    <source>
        <dbReference type="ARBA" id="ARBA00008734"/>
    </source>
</evidence>
<gene>
    <name evidence="14" type="ORF">DPMN_132921</name>
</gene>
<keyword evidence="15" id="KW-1185">Reference proteome</keyword>
<evidence type="ECO:0000313" key="15">
    <source>
        <dbReference type="Proteomes" id="UP000828390"/>
    </source>
</evidence>
<feature type="compositionally biased region" description="Polar residues" evidence="12">
    <location>
        <begin position="879"/>
        <end position="893"/>
    </location>
</feature>
<keyword evidence="7" id="KW-0378">Hydrolase</keyword>
<dbReference type="FunFam" id="3.60.10.10:FF:000005">
    <property type="entry name" value="phosphatidylinositol 3,4,5-trisphosphate 5-phosphatase 1"/>
    <property type="match status" value="1"/>
</dbReference>
<keyword evidence="9" id="KW-0727">SH2 domain</keyword>
<accession>A0A9D4FZ71</accession>
<dbReference type="Pfam" id="PF24147">
    <property type="entry name" value="C2_SHIP1-2_2nd"/>
    <property type="match status" value="1"/>
</dbReference>
<feature type="domain" description="SAM" evidence="13">
    <location>
        <begin position="1005"/>
        <end position="1069"/>
    </location>
</feature>
<dbReference type="SMART" id="SM00454">
    <property type="entry name" value="SAM"/>
    <property type="match status" value="2"/>
</dbReference>
<protein>
    <recommendedName>
        <fullName evidence="4">phosphatidylinositol-3,4,5-trisphosphate 5-phosphatase</fullName>
        <ecNumber evidence="4">3.1.3.86</ecNumber>
    </recommendedName>
</protein>
<dbReference type="InterPro" id="IPR000300">
    <property type="entry name" value="IPPc"/>
</dbReference>
<dbReference type="EMBL" id="JAIWYP010000006">
    <property type="protein sequence ID" value="KAH3804632.1"/>
    <property type="molecule type" value="Genomic_DNA"/>
</dbReference>
<comment type="similarity">
    <text evidence="3">Belongs to the inositol 1,4,5-trisphosphate 5-phosphatase family.</text>
</comment>
<dbReference type="InterPro" id="IPR036691">
    <property type="entry name" value="Endo/exonu/phosph_ase_sf"/>
</dbReference>
<name>A0A9D4FZ71_DREPO</name>
<evidence type="ECO:0000256" key="10">
    <source>
        <dbReference type="ARBA" id="ARBA00023136"/>
    </source>
</evidence>
<dbReference type="PANTHER" id="PTHR46051:SF1">
    <property type="entry name" value="INOSITOL POLYPHOSPHATE-RELATED PHOSPHATASE DOMAIN-CONTAINING PROTEIN"/>
    <property type="match status" value="1"/>
</dbReference>
<dbReference type="Gene3D" id="3.60.10.10">
    <property type="entry name" value="Endonuclease/exonuclease/phosphatase"/>
    <property type="match status" value="1"/>
</dbReference>